<gene>
    <name evidence="1" type="ORF">PUW23_14420</name>
    <name evidence="2" type="ORF">PUW25_14165</name>
</gene>
<evidence type="ECO:0000313" key="1">
    <source>
        <dbReference type="EMBL" id="WDH80743.1"/>
    </source>
</evidence>
<evidence type="ECO:0000313" key="4">
    <source>
        <dbReference type="Proteomes" id="UP001221519"/>
    </source>
</evidence>
<dbReference type="EMBL" id="CP118101">
    <property type="protein sequence ID" value="WDH80743.1"/>
    <property type="molecule type" value="Genomic_DNA"/>
</dbReference>
<dbReference type="Proteomes" id="UP001221519">
    <property type="component" value="Chromosome"/>
</dbReference>
<dbReference type="Proteomes" id="UP001220962">
    <property type="component" value="Chromosome"/>
</dbReference>
<evidence type="ECO:0000313" key="3">
    <source>
        <dbReference type="Proteomes" id="UP001220962"/>
    </source>
</evidence>
<proteinExistence type="predicted"/>
<protein>
    <submittedName>
        <fullName evidence="1">Uncharacterized protein</fullName>
    </submittedName>
</protein>
<dbReference type="EMBL" id="CP118108">
    <property type="protein sequence ID" value="WDI00439.1"/>
    <property type="molecule type" value="Genomic_DNA"/>
</dbReference>
<reference evidence="1 4" key="1">
    <citation type="submission" date="2023-02" db="EMBL/GenBank/DDBJ databases">
        <title>Pathogen: clinical or host-associated sample.</title>
        <authorList>
            <person name="Hergert J."/>
            <person name="Casey R."/>
            <person name="Wagner J."/>
            <person name="Young E.L."/>
            <person name="Oakeson K.F."/>
        </authorList>
    </citation>
    <scope>NUCLEOTIDE SEQUENCE</scope>
    <source>
        <strain evidence="2 4">2022CK-00829</strain>
        <strain evidence="1">2022CK-00830</strain>
    </source>
</reference>
<dbReference type="AlphaFoldDB" id="A0AAX3MTM6"/>
<evidence type="ECO:0000313" key="2">
    <source>
        <dbReference type="EMBL" id="WDI00439.1"/>
    </source>
</evidence>
<accession>A0AAX3MTM6</accession>
<organism evidence="1 3">
    <name type="scientific">Paenibacillus urinalis</name>
    <dbReference type="NCBI Taxonomy" id="521520"/>
    <lineage>
        <taxon>Bacteria</taxon>
        <taxon>Bacillati</taxon>
        <taxon>Bacillota</taxon>
        <taxon>Bacilli</taxon>
        <taxon>Bacillales</taxon>
        <taxon>Paenibacillaceae</taxon>
        <taxon>Paenibacillus</taxon>
    </lineage>
</organism>
<dbReference type="RefSeq" id="WP_047910323.1">
    <property type="nucleotide sequence ID" value="NZ_CP118101.1"/>
</dbReference>
<sequence>MHNLFPDNHKRRARWIELYTDIESLLPQMKEKYKHFKELNDELHDKLGLLYTEHDCAPHAELHDIWKVSELTQGAAASSTLLRISSLMMCTAAVFSSIQLFAPEAAAAVQRIGTGLFDSAWAAGIAGSAFGAEGSAVMTAGALTAGAVVTIAAAGIRAAQQMAVRNKLRKNIHHLNQIRAMKLLTLNRLDIIIRSMHYIKCELDQMQDRGDAVTRVTLQQMVMNFVEPAVTKANALQLSDAVLQLDQMDQARASWTKDDVVPTASPKPQRFFQIDQVPIQTLPLIPADLKALSLTSPDSLEPKEVYPVLRSNSCTYWPLSYADHRMGMAIVVYDSEGNLIKRWDKIGARYIVDIMANPTNQAMIFRGESNHYFSMSWSELGAM</sequence>
<keyword evidence="4" id="KW-1185">Reference proteome</keyword>
<name>A0AAX3MTM6_9BACL</name>